<evidence type="ECO:0000259" key="5">
    <source>
        <dbReference type="PROSITE" id="PS51891"/>
    </source>
</evidence>
<keyword evidence="2" id="KW-0479">Metal-binding</keyword>
<evidence type="ECO:0000256" key="2">
    <source>
        <dbReference type="ARBA" id="ARBA00022723"/>
    </source>
</evidence>
<dbReference type="InterPro" id="IPR006913">
    <property type="entry name" value="CENP-V/GFA"/>
</dbReference>
<dbReference type="PANTHER" id="PTHR33337:SF40">
    <property type="entry name" value="CENP-V_GFA DOMAIN-CONTAINING PROTEIN-RELATED"/>
    <property type="match status" value="1"/>
</dbReference>
<dbReference type="Proteomes" id="UP000248975">
    <property type="component" value="Unassembled WGS sequence"/>
</dbReference>
<dbReference type="PROSITE" id="PS51891">
    <property type="entry name" value="CENP_V_GFA"/>
    <property type="match status" value="1"/>
</dbReference>
<organism evidence="6 7">
    <name type="scientific">Cereibacter sphaeroides</name>
    <name type="common">Rhodobacter sphaeroides</name>
    <dbReference type="NCBI Taxonomy" id="1063"/>
    <lineage>
        <taxon>Bacteria</taxon>
        <taxon>Pseudomonadati</taxon>
        <taxon>Pseudomonadota</taxon>
        <taxon>Alphaproteobacteria</taxon>
        <taxon>Rhodobacterales</taxon>
        <taxon>Paracoccaceae</taxon>
        <taxon>Cereibacter</taxon>
    </lineage>
</organism>
<dbReference type="GO" id="GO:0016846">
    <property type="term" value="F:carbon-sulfur lyase activity"/>
    <property type="evidence" value="ECO:0007669"/>
    <property type="project" value="InterPro"/>
</dbReference>
<evidence type="ECO:0000313" key="7">
    <source>
        <dbReference type="Proteomes" id="UP000248975"/>
    </source>
</evidence>
<evidence type="ECO:0000256" key="4">
    <source>
        <dbReference type="ARBA" id="ARBA00023239"/>
    </source>
</evidence>
<dbReference type="AlphaFoldDB" id="A0A2W5S369"/>
<sequence length="147" mass="15654">MTEARTGHCLCGAVKVTVSDPSHELGICHCSMCRRWSGSSPSLTVPEGALAVEGASHVKSYVSSDWAERTFCDTCGSALWYRLTGEGAPRDYYMASGLLDDLSGMKVGHEIFVDCQPQAFVTDGTADRKTEAEFFAAYSGEGGDAAP</sequence>
<gene>
    <name evidence="6" type="ORF">DI533_19310</name>
</gene>
<protein>
    <submittedName>
        <fullName evidence="6">Aldehyde-activating protein</fullName>
    </submittedName>
</protein>
<comment type="similarity">
    <text evidence="1">Belongs to the Gfa family.</text>
</comment>
<dbReference type="SUPFAM" id="SSF51316">
    <property type="entry name" value="Mss4-like"/>
    <property type="match status" value="1"/>
</dbReference>
<evidence type="ECO:0000313" key="6">
    <source>
        <dbReference type="EMBL" id="PZQ95462.1"/>
    </source>
</evidence>
<dbReference type="GO" id="GO:0046872">
    <property type="term" value="F:metal ion binding"/>
    <property type="evidence" value="ECO:0007669"/>
    <property type="project" value="UniProtKB-KW"/>
</dbReference>
<dbReference type="InterPro" id="IPR011057">
    <property type="entry name" value="Mss4-like_sf"/>
</dbReference>
<dbReference type="PANTHER" id="PTHR33337">
    <property type="entry name" value="GFA DOMAIN-CONTAINING PROTEIN"/>
    <property type="match status" value="1"/>
</dbReference>
<evidence type="ECO:0000256" key="3">
    <source>
        <dbReference type="ARBA" id="ARBA00022833"/>
    </source>
</evidence>
<keyword evidence="4" id="KW-0456">Lyase</keyword>
<accession>A0A2W5S369</accession>
<keyword evidence="3" id="KW-0862">Zinc</keyword>
<dbReference type="Gene3D" id="3.90.1590.10">
    <property type="entry name" value="glutathione-dependent formaldehyde- activating enzyme (gfa)"/>
    <property type="match status" value="1"/>
</dbReference>
<comment type="caution">
    <text evidence="6">The sequence shown here is derived from an EMBL/GenBank/DDBJ whole genome shotgun (WGS) entry which is preliminary data.</text>
</comment>
<dbReference type="EMBL" id="QFQS01000007">
    <property type="protein sequence ID" value="PZQ95462.1"/>
    <property type="molecule type" value="Genomic_DNA"/>
</dbReference>
<dbReference type="Pfam" id="PF04828">
    <property type="entry name" value="GFA"/>
    <property type="match status" value="1"/>
</dbReference>
<reference evidence="6 7" key="1">
    <citation type="submission" date="2017-08" db="EMBL/GenBank/DDBJ databases">
        <title>Infants hospitalized years apart are colonized by the same room-sourced microbial strains.</title>
        <authorList>
            <person name="Brooks B."/>
            <person name="Olm M.R."/>
            <person name="Firek B.A."/>
            <person name="Baker R."/>
            <person name="Thomas B.C."/>
            <person name="Morowitz M.J."/>
            <person name="Banfield J.F."/>
        </authorList>
    </citation>
    <scope>NUCLEOTIDE SEQUENCE [LARGE SCALE GENOMIC DNA]</scope>
    <source>
        <strain evidence="6">S2_003_000_R2_11</strain>
    </source>
</reference>
<proteinExistence type="inferred from homology"/>
<evidence type="ECO:0000256" key="1">
    <source>
        <dbReference type="ARBA" id="ARBA00005495"/>
    </source>
</evidence>
<name>A0A2W5S369_CERSP</name>
<feature type="domain" description="CENP-V/GFA" evidence="5">
    <location>
        <begin position="5"/>
        <end position="110"/>
    </location>
</feature>